<dbReference type="Proteomes" id="UP000728106">
    <property type="component" value="Unassembled WGS sequence"/>
</dbReference>
<gene>
    <name evidence="17" type="primary">ndk</name>
    <name evidence="15" type="ORF">H7R52_10705</name>
    <name evidence="17" type="ORF">HAU20_07070</name>
    <name evidence="16" type="ORF">HAU43_02200</name>
</gene>
<dbReference type="GO" id="GO:0005524">
    <property type="term" value="F:ATP binding"/>
    <property type="evidence" value="ECO:0007669"/>
    <property type="project" value="UniProtKB-KW"/>
</dbReference>
<dbReference type="PRINTS" id="PR01243">
    <property type="entry name" value="NUCDPKINASE"/>
</dbReference>
<evidence type="ECO:0000256" key="7">
    <source>
        <dbReference type="ARBA" id="ARBA00022741"/>
    </source>
</evidence>
<dbReference type="EMBL" id="JACSZT010000008">
    <property type="protein sequence ID" value="MBC6499131.1"/>
    <property type="molecule type" value="Genomic_DNA"/>
</dbReference>
<evidence type="ECO:0000313" key="15">
    <source>
        <dbReference type="EMBL" id="MBC6499131.1"/>
    </source>
</evidence>
<dbReference type="CDD" id="cd04413">
    <property type="entry name" value="NDPk_I"/>
    <property type="match status" value="1"/>
</dbReference>
<evidence type="ECO:0000256" key="5">
    <source>
        <dbReference type="ARBA" id="ARBA00022679"/>
    </source>
</evidence>
<dbReference type="STRING" id="1583.IV69_GL001802"/>
<dbReference type="GO" id="GO:0006241">
    <property type="term" value="P:CTP biosynthetic process"/>
    <property type="evidence" value="ECO:0007669"/>
    <property type="project" value="InterPro"/>
</dbReference>
<evidence type="ECO:0000256" key="13">
    <source>
        <dbReference type="RuleBase" id="RU004011"/>
    </source>
</evidence>
<dbReference type="Gene3D" id="3.30.70.141">
    <property type="entry name" value="Nucleoside diphosphate kinase-like domain"/>
    <property type="match status" value="1"/>
</dbReference>
<dbReference type="EC" id="2.7.4.6" evidence="3"/>
<dbReference type="GeneID" id="57978880"/>
<keyword evidence="18" id="KW-1185">Reference proteome</keyword>
<evidence type="ECO:0000256" key="10">
    <source>
        <dbReference type="ARBA" id="ARBA00022842"/>
    </source>
</evidence>
<dbReference type="InterPro" id="IPR034907">
    <property type="entry name" value="NDK-like_dom"/>
</dbReference>
<comment type="caution">
    <text evidence="12">Lacks conserved residue(s) required for the propagation of feature annotation.</text>
</comment>
<dbReference type="GO" id="GO:0006228">
    <property type="term" value="P:UTP biosynthetic process"/>
    <property type="evidence" value="ECO:0007669"/>
    <property type="project" value="InterPro"/>
</dbReference>
<dbReference type="RefSeq" id="WP_003609354.1">
    <property type="nucleotide sequence ID" value="NZ_ALXH01000026.1"/>
</dbReference>
<keyword evidence="7" id="KW-0547">Nucleotide-binding</keyword>
<comment type="caution">
    <text evidence="17">The sequence shown here is derived from an EMBL/GenBank/DDBJ whole genome shotgun (WGS) entry which is preliminary data.</text>
</comment>
<evidence type="ECO:0000256" key="12">
    <source>
        <dbReference type="PROSITE-ProRule" id="PRU00706"/>
    </source>
</evidence>
<proteinExistence type="inferred from homology"/>
<keyword evidence="11" id="KW-0546">Nucleotide metabolism</keyword>
<keyword evidence="9" id="KW-0067">ATP-binding</keyword>
<evidence type="ECO:0000313" key="17">
    <source>
        <dbReference type="EMBL" id="MBJ7639140.1"/>
    </source>
</evidence>
<dbReference type="FunFam" id="3.30.70.141:FF:000003">
    <property type="entry name" value="Nucleoside diphosphate kinase"/>
    <property type="match status" value="1"/>
</dbReference>
<keyword evidence="10" id="KW-0460">Magnesium</keyword>
<reference evidence="15" key="2">
    <citation type="submission" date="2020-08" db="EMBL/GenBank/DDBJ databases">
        <title>Complete genome sequence of Weissella confusa strain FS54 provides insights into metabolic potential.</title>
        <authorList>
            <person name="Fhoula I."/>
            <person name="Najjari A."/>
            <person name="Lekired A."/>
            <person name="Bessrour-Aouam N."/>
            <person name="Jaballah S."/>
            <person name="Klibi N."/>
            <person name="Ouzari H.-I."/>
        </authorList>
    </citation>
    <scope>NUCLEOTIDE SEQUENCE</scope>
    <source>
        <strain evidence="15">FS54</strain>
    </source>
</reference>
<reference evidence="17" key="1">
    <citation type="submission" date="2020-02" db="EMBL/GenBank/DDBJ databases">
        <authorList>
            <person name="Fontana A."/>
            <person name="Patrone V."/>
            <person name="Morelli L."/>
        </authorList>
    </citation>
    <scope>NUCLEOTIDE SEQUENCE</scope>
    <source>
        <strain evidence="16">CCUG 30943</strain>
        <strain evidence="17">CCUG 43002</strain>
    </source>
</reference>
<dbReference type="GO" id="GO:0046872">
    <property type="term" value="F:metal ion binding"/>
    <property type="evidence" value="ECO:0007669"/>
    <property type="project" value="UniProtKB-KW"/>
</dbReference>
<dbReference type="PANTHER" id="PTHR11349">
    <property type="entry name" value="NUCLEOSIDE DIPHOSPHATE KINASE"/>
    <property type="match status" value="1"/>
</dbReference>
<dbReference type="Proteomes" id="UP000650485">
    <property type="component" value="Unassembled WGS sequence"/>
</dbReference>
<dbReference type="GO" id="GO:0004550">
    <property type="term" value="F:nucleoside diphosphate kinase activity"/>
    <property type="evidence" value="ECO:0007669"/>
    <property type="project" value="UniProtKB-EC"/>
</dbReference>
<name>A0A1K0ESQ7_WEICO</name>
<evidence type="ECO:0000256" key="11">
    <source>
        <dbReference type="ARBA" id="ARBA00023080"/>
    </source>
</evidence>
<evidence type="ECO:0000256" key="9">
    <source>
        <dbReference type="ARBA" id="ARBA00022840"/>
    </source>
</evidence>
<accession>A0A1K0ESQ7</accession>
<dbReference type="AlphaFoldDB" id="A0A1K0ESQ7"/>
<dbReference type="EMBL" id="JAAOCP010000007">
    <property type="protein sequence ID" value="MBJ7639140.1"/>
    <property type="molecule type" value="Genomic_DNA"/>
</dbReference>
<comment type="similarity">
    <text evidence="2 12 13">Belongs to the NDK family.</text>
</comment>
<sequence>MSEERTLVLIKPDGVARGLMGEVFSRLERKGYKITSLLMTEATEEQLRRHYAEKVNAPYFPEILEYMTSGPLVAMVVTGTNIVKNFRAMAGVTNPSEAAPGTIRGDYGRDWEDGAVRNIVHSSDSVENAEREISIWFENH</sequence>
<keyword evidence="6" id="KW-0479">Metal-binding</keyword>
<evidence type="ECO:0000256" key="6">
    <source>
        <dbReference type="ARBA" id="ARBA00022723"/>
    </source>
</evidence>
<evidence type="ECO:0000256" key="2">
    <source>
        <dbReference type="ARBA" id="ARBA00008142"/>
    </source>
</evidence>
<reference evidence="17 18" key="3">
    <citation type="journal article" date="2021" name="Int. J. Food Microbiol.">
        <title>Safety demonstration of a microbial species for use in the food chain: Weissella confusa.</title>
        <authorList>
            <person name="Bourdichon F."/>
            <person name="Patrone V."/>
            <person name="Fontana A."/>
            <person name="Milani G."/>
            <person name="Morelli L."/>
        </authorList>
    </citation>
    <scope>NUCLEOTIDE SEQUENCE [LARGE SCALE GENOMIC DNA]</scope>
    <source>
        <strain evidence="16">CCUG 30943</strain>
        <strain evidence="17 18">CCUG 43002</strain>
    </source>
</reference>
<dbReference type="GO" id="GO:0006183">
    <property type="term" value="P:GTP biosynthetic process"/>
    <property type="evidence" value="ECO:0007669"/>
    <property type="project" value="InterPro"/>
</dbReference>
<dbReference type="InterPro" id="IPR036850">
    <property type="entry name" value="NDK-like_dom_sf"/>
</dbReference>
<evidence type="ECO:0000313" key="16">
    <source>
        <dbReference type="EMBL" id="MBJ7631918.1"/>
    </source>
</evidence>
<comment type="cofactor">
    <cofactor evidence="1">
        <name>Mg(2+)</name>
        <dbReference type="ChEBI" id="CHEBI:18420"/>
    </cofactor>
</comment>
<evidence type="ECO:0000256" key="8">
    <source>
        <dbReference type="ARBA" id="ARBA00022777"/>
    </source>
</evidence>
<evidence type="ECO:0000256" key="3">
    <source>
        <dbReference type="ARBA" id="ARBA00012966"/>
    </source>
</evidence>
<dbReference type="SMART" id="SM00562">
    <property type="entry name" value="NDK"/>
    <property type="match status" value="1"/>
</dbReference>
<dbReference type="InterPro" id="IPR001564">
    <property type="entry name" value="Nucleoside_diP_kinase"/>
</dbReference>
<dbReference type="EMBL" id="JAAOCX010000002">
    <property type="protein sequence ID" value="MBJ7631918.1"/>
    <property type="molecule type" value="Genomic_DNA"/>
</dbReference>
<keyword evidence="5 17" id="KW-0808">Transferase</keyword>
<keyword evidence="8 17" id="KW-0418">Kinase</keyword>
<dbReference type="Proteomes" id="UP000808038">
    <property type="component" value="Unassembled WGS sequence"/>
</dbReference>
<protein>
    <recommendedName>
        <fullName evidence="4">Nucleoside diphosphate kinase</fullName>
        <ecNumber evidence="3">2.7.4.6</ecNumber>
    </recommendedName>
</protein>
<evidence type="ECO:0000259" key="14">
    <source>
        <dbReference type="SMART" id="SM00562"/>
    </source>
</evidence>
<organism evidence="17 18">
    <name type="scientific">Weissella confusa</name>
    <name type="common">Lactobacillus confusus</name>
    <dbReference type="NCBI Taxonomy" id="1583"/>
    <lineage>
        <taxon>Bacteria</taxon>
        <taxon>Bacillati</taxon>
        <taxon>Bacillota</taxon>
        <taxon>Bacilli</taxon>
        <taxon>Lactobacillales</taxon>
        <taxon>Lactobacillaceae</taxon>
        <taxon>Weissella</taxon>
    </lineage>
</organism>
<evidence type="ECO:0000313" key="18">
    <source>
        <dbReference type="Proteomes" id="UP000728106"/>
    </source>
</evidence>
<feature type="domain" description="Nucleoside diphosphate kinase-like" evidence="14">
    <location>
        <begin position="3"/>
        <end position="140"/>
    </location>
</feature>
<dbReference type="NCBIfam" id="NF001908">
    <property type="entry name" value="PRK00668.1"/>
    <property type="match status" value="1"/>
</dbReference>
<dbReference type="SUPFAM" id="SSF54919">
    <property type="entry name" value="Nucleoside diphosphate kinase, NDK"/>
    <property type="match status" value="1"/>
</dbReference>
<evidence type="ECO:0000256" key="4">
    <source>
        <dbReference type="ARBA" id="ARBA00017632"/>
    </source>
</evidence>
<evidence type="ECO:0000256" key="1">
    <source>
        <dbReference type="ARBA" id="ARBA00001946"/>
    </source>
</evidence>
<dbReference type="Pfam" id="PF00334">
    <property type="entry name" value="NDK"/>
    <property type="match status" value="1"/>
</dbReference>
<dbReference type="PROSITE" id="PS51374">
    <property type="entry name" value="NDPK_LIKE"/>
    <property type="match status" value="1"/>
</dbReference>